<dbReference type="OrthoDB" id="5422068at2759"/>
<dbReference type="InParanoid" id="A0A194XEF9"/>
<dbReference type="InterPro" id="IPR011057">
    <property type="entry name" value="Mss4-like_sf"/>
</dbReference>
<dbReference type="KEGG" id="psco:LY89DRAFT_498739"/>
<keyword evidence="2" id="KW-1185">Reference proteome</keyword>
<protein>
    <recommendedName>
        <fullName evidence="3">CENP-V/GFA domain-containing protein</fullName>
    </recommendedName>
</protein>
<dbReference type="Proteomes" id="UP000070700">
    <property type="component" value="Unassembled WGS sequence"/>
</dbReference>
<organism evidence="1 2">
    <name type="scientific">Mollisia scopiformis</name>
    <name type="common">Conifer needle endophyte fungus</name>
    <name type="synonym">Phialocephala scopiformis</name>
    <dbReference type="NCBI Taxonomy" id="149040"/>
    <lineage>
        <taxon>Eukaryota</taxon>
        <taxon>Fungi</taxon>
        <taxon>Dikarya</taxon>
        <taxon>Ascomycota</taxon>
        <taxon>Pezizomycotina</taxon>
        <taxon>Leotiomycetes</taxon>
        <taxon>Helotiales</taxon>
        <taxon>Mollisiaceae</taxon>
        <taxon>Mollisia</taxon>
    </lineage>
</organism>
<evidence type="ECO:0000313" key="1">
    <source>
        <dbReference type="EMBL" id="KUJ18531.1"/>
    </source>
</evidence>
<dbReference type="RefSeq" id="XP_018072886.1">
    <property type="nucleotide sequence ID" value="XM_018207942.1"/>
</dbReference>
<name>A0A194XEF9_MOLSC</name>
<evidence type="ECO:0000313" key="2">
    <source>
        <dbReference type="Proteomes" id="UP000070700"/>
    </source>
</evidence>
<dbReference type="SUPFAM" id="SSF51316">
    <property type="entry name" value="Mss4-like"/>
    <property type="match status" value="2"/>
</dbReference>
<dbReference type="GeneID" id="28817668"/>
<gene>
    <name evidence="1" type="ORF">LY89DRAFT_498739</name>
</gene>
<proteinExistence type="predicted"/>
<dbReference type="EMBL" id="KQ947412">
    <property type="protein sequence ID" value="KUJ18531.1"/>
    <property type="molecule type" value="Genomic_DNA"/>
</dbReference>
<reference evidence="1 2" key="1">
    <citation type="submission" date="2015-10" db="EMBL/GenBank/DDBJ databases">
        <title>Full genome of DAOMC 229536 Phialocephala scopiformis, a fungal endophyte of spruce producing the potent anti-insectan compound rugulosin.</title>
        <authorList>
            <consortium name="DOE Joint Genome Institute"/>
            <person name="Walker A.K."/>
            <person name="Frasz S.L."/>
            <person name="Seifert K.A."/>
            <person name="Miller J.D."/>
            <person name="Mondo S.J."/>
            <person name="Labutti K."/>
            <person name="Lipzen A."/>
            <person name="Dockter R."/>
            <person name="Kennedy M."/>
            <person name="Grigoriev I.V."/>
            <person name="Spatafora J.W."/>
        </authorList>
    </citation>
    <scope>NUCLEOTIDE SEQUENCE [LARGE SCALE GENOMIC DNA]</scope>
    <source>
        <strain evidence="1 2">CBS 120377</strain>
    </source>
</reference>
<dbReference type="Gene3D" id="3.90.1590.10">
    <property type="entry name" value="glutathione-dependent formaldehyde- activating enzyme (gfa)"/>
    <property type="match status" value="1"/>
</dbReference>
<dbReference type="AlphaFoldDB" id="A0A194XEF9"/>
<sequence length="242" mass="27128">MPLPSEPLVLRGGCNCTAVRWRMSLPEASKRVANPYHTPGTDIGDVRLPTAVLCHCDGCRAAMGSLGAYGFTSDMALLELSILPRTSVPEKEKGKDDDTRPPYVPATSLMDDPAVISSSDLWLTHYESSPKRDRLFCGRCGSQIAVAASKDAIPPEWGWPRVVNIWAGTLDRDMLENDWCRPDHIMDCSIAIPWIRDHVKNGARDAQEHPFIMIDWHMTDDFRPHIEMLKQMGVTLDVTMWK</sequence>
<evidence type="ECO:0008006" key="3">
    <source>
        <dbReference type="Google" id="ProtNLM"/>
    </source>
</evidence>
<accession>A0A194XEF9</accession>